<evidence type="ECO:0000313" key="3">
    <source>
        <dbReference type="RefSeq" id="XP_015060421.1"/>
    </source>
</evidence>
<dbReference type="RefSeq" id="XP_015060421.1">
    <property type="nucleotide sequence ID" value="XM_015204935.1"/>
</dbReference>
<dbReference type="SUPFAM" id="SSF81383">
    <property type="entry name" value="F-box domain"/>
    <property type="match status" value="1"/>
</dbReference>
<dbReference type="Gene3D" id="1.20.1280.50">
    <property type="match status" value="1"/>
</dbReference>
<dbReference type="Pfam" id="PF23622">
    <property type="entry name" value="LRR_At1g61320_AtMIF1"/>
    <property type="match status" value="1"/>
</dbReference>
<dbReference type="PROSITE" id="PS50181">
    <property type="entry name" value="FBOX"/>
    <property type="match status" value="1"/>
</dbReference>
<dbReference type="Gene3D" id="3.80.10.10">
    <property type="entry name" value="Ribonuclease Inhibitor"/>
    <property type="match status" value="1"/>
</dbReference>
<feature type="domain" description="F-box" evidence="1">
    <location>
        <begin position="32"/>
        <end position="68"/>
    </location>
</feature>
<dbReference type="Pfam" id="PF00646">
    <property type="entry name" value="F-box"/>
    <property type="match status" value="1"/>
</dbReference>
<dbReference type="GeneID" id="107006362"/>
<dbReference type="InterPro" id="IPR001810">
    <property type="entry name" value="F-box_dom"/>
</dbReference>
<dbReference type="PANTHER" id="PTHR34145">
    <property type="entry name" value="OS02G0105600 PROTEIN"/>
    <property type="match status" value="1"/>
</dbReference>
<dbReference type="InterPro" id="IPR055357">
    <property type="entry name" value="LRR_At1g61320_AtMIF1"/>
</dbReference>
<protein>
    <submittedName>
        <fullName evidence="3">F-box protein At4g09920-like</fullName>
    </submittedName>
</protein>
<proteinExistence type="predicted"/>
<dbReference type="InterPro" id="IPR036047">
    <property type="entry name" value="F-box-like_dom_sf"/>
</dbReference>
<dbReference type="PANTHER" id="PTHR34145:SF68">
    <property type="entry name" value="FBD DOMAIN-CONTAINING PROTEIN"/>
    <property type="match status" value="1"/>
</dbReference>
<keyword evidence="2" id="KW-1185">Reference proteome</keyword>
<accession>A0ABM1FQX3</accession>
<dbReference type="Proteomes" id="UP000694930">
    <property type="component" value="Chromosome 12"/>
</dbReference>
<dbReference type="SUPFAM" id="SSF52047">
    <property type="entry name" value="RNI-like"/>
    <property type="match status" value="1"/>
</dbReference>
<evidence type="ECO:0000313" key="2">
    <source>
        <dbReference type="Proteomes" id="UP000694930"/>
    </source>
</evidence>
<dbReference type="InterPro" id="IPR053781">
    <property type="entry name" value="F-box_AtFBL13-like"/>
</dbReference>
<reference evidence="2" key="1">
    <citation type="journal article" date="2014" name="Nat. Genet.">
        <title>The genome of the stress-tolerant wild tomato species Solanum pennellii.</title>
        <authorList>
            <person name="Bolger A."/>
            <person name="Scossa F."/>
            <person name="Bolger M.E."/>
            <person name="Lanz C."/>
            <person name="Maumus F."/>
            <person name="Tohge T."/>
            <person name="Quesneville H."/>
            <person name="Alseekh S."/>
            <person name="Sorensen I."/>
            <person name="Lichtenstein G."/>
            <person name="Fich E.A."/>
            <person name="Conte M."/>
            <person name="Keller H."/>
            <person name="Schneeberger K."/>
            <person name="Schwacke R."/>
            <person name="Ofner I."/>
            <person name="Vrebalov J."/>
            <person name="Xu Y."/>
            <person name="Osorio S."/>
            <person name="Aflitos S.A."/>
            <person name="Schijlen E."/>
            <person name="Jimenez-Gomez J.M."/>
            <person name="Ryngajllo M."/>
            <person name="Kimura S."/>
            <person name="Kumar R."/>
            <person name="Koenig D."/>
            <person name="Headland L.R."/>
            <person name="Maloof J.N."/>
            <person name="Sinha N."/>
            <person name="van Ham R.C."/>
            <person name="Lankhorst R.K."/>
            <person name="Mao L."/>
            <person name="Vogel A."/>
            <person name="Arsova B."/>
            <person name="Panstruga R."/>
            <person name="Fei Z."/>
            <person name="Rose J.K."/>
            <person name="Zamir D."/>
            <person name="Carrari F."/>
            <person name="Giovannoni J.J."/>
            <person name="Weigel D."/>
            <person name="Usadel B."/>
            <person name="Fernie A.R."/>
        </authorList>
    </citation>
    <scope>NUCLEOTIDE SEQUENCE [LARGE SCALE GENOMIC DNA]</scope>
    <source>
        <strain evidence="2">cv. LA0716</strain>
    </source>
</reference>
<dbReference type="InterPro" id="IPR053772">
    <property type="entry name" value="At1g61320/At1g61330-like"/>
</dbReference>
<dbReference type="CDD" id="cd22160">
    <property type="entry name" value="F-box_AtFBL13-like"/>
    <property type="match status" value="1"/>
</dbReference>
<gene>
    <name evidence="3" type="primary">LOC107006362</name>
</gene>
<sequence length="445" mass="51719">MHCSRRQQNNSCNTNVASTEDRLPDEVIVSTEDRLSQLPDEVIVSILSQLTIREAVQTSSLSTQWQYLWMHATRLNFDVSKFITWETSFNPRLCKKEGLRHINLFNNVVRLHKSDVLEEFNLSFPFHRRFKCEIDRWLMFVSSKKKVESLRLDLSLSIYENKRYIFPFKLISSSLSPFFGLKVLALNRVHVDNRVVNFFISRCPLLEKLSIFCSGLLTHLEIVGPSCLKLKDLEISYCNNLDIFKIHNVNLVSFKYIGRKPNLHLQNVKSIVSADFYMVDGLVHELIPKLTTHFTQLVTLSLAFSILRTDLIPYDYSFPMFNNLKVLALKIKDMIDVSLLGVTPLIEASPYLQKLDIQLEWYKTTICKDEIERKKYPHQHLKEVKYSDYLGGIADLILTTYLIENSVALETFIIDPLKCDDQKARGLARQQLQEIIPKRVKLVIL</sequence>
<reference evidence="3" key="2">
    <citation type="submission" date="2025-08" db="UniProtKB">
        <authorList>
            <consortium name="RefSeq"/>
        </authorList>
    </citation>
    <scope>IDENTIFICATION</scope>
</reference>
<dbReference type="InterPro" id="IPR032675">
    <property type="entry name" value="LRR_dom_sf"/>
</dbReference>
<evidence type="ECO:0000259" key="1">
    <source>
        <dbReference type="PROSITE" id="PS50181"/>
    </source>
</evidence>
<name>A0ABM1FQX3_SOLPN</name>
<organism evidence="2 3">
    <name type="scientific">Solanum pennellii</name>
    <name type="common">Tomato</name>
    <name type="synonym">Lycopersicon pennellii</name>
    <dbReference type="NCBI Taxonomy" id="28526"/>
    <lineage>
        <taxon>Eukaryota</taxon>
        <taxon>Viridiplantae</taxon>
        <taxon>Streptophyta</taxon>
        <taxon>Embryophyta</taxon>
        <taxon>Tracheophyta</taxon>
        <taxon>Spermatophyta</taxon>
        <taxon>Magnoliopsida</taxon>
        <taxon>eudicotyledons</taxon>
        <taxon>Gunneridae</taxon>
        <taxon>Pentapetalae</taxon>
        <taxon>asterids</taxon>
        <taxon>lamiids</taxon>
        <taxon>Solanales</taxon>
        <taxon>Solanaceae</taxon>
        <taxon>Solanoideae</taxon>
        <taxon>Solaneae</taxon>
        <taxon>Solanum</taxon>
        <taxon>Solanum subgen. Lycopersicon</taxon>
    </lineage>
</organism>